<comment type="caution">
    <text evidence="1">The sequence shown here is derived from an EMBL/GenBank/DDBJ whole genome shotgun (WGS) entry which is preliminary data.</text>
</comment>
<reference evidence="1" key="1">
    <citation type="submission" date="2023-08" db="EMBL/GenBank/DDBJ databases">
        <title>Reference Genome Resource for the Citrus Pathogen Phytophthora citrophthora.</title>
        <authorList>
            <person name="Moller H."/>
            <person name="Coetzee B."/>
            <person name="Rose L.J."/>
            <person name="Van Niekerk J.M."/>
        </authorList>
    </citation>
    <scope>NUCLEOTIDE SEQUENCE</scope>
    <source>
        <strain evidence="1">STE-U-9442</strain>
    </source>
</reference>
<dbReference type="Proteomes" id="UP001259832">
    <property type="component" value="Unassembled WGS sequence"/>
</dbReference>
<evidence type="ECO:0000313" key="2">
    <source>
        <dbReference type="Proteomes" id="UP001259832"/>
    </source>
</evidence>
<dbReference type="EMBL" id="JASMQC010000029">
    <property type="protein sequence ID" value="KAK1932463.1"/>
    <property type="molecule type" value="Genomic_DNA"/>
</dbReference>
<evidence type="ECO:0000313" key="1">
    <source>
        <dbReference type="EMBL" id="KAK1932463.1"/>
    </source>
</evidence>
<accession>A0AAD9G622</accession>
<sequence length="77" mass="8059">MLTSLVHAGGDVVSPLETWVRNAAVDRSVAAGRAGGAWSSNLVWGGASWGLGKSESEERLARPSLELNARKRNPASS</sequence>
<gene>
    <name evidence="1" type="ORF">P3T76_012047</name>
</gene>
<organism evidence="1 2">
    <name type="scientific">Phytophthora citrophthora</name>
    <dbReference type="NCBI Taxonomy" id="4793"/>
    <lineage>
        <taxon>Eukaryota</taxon>
        <taxon>Sar</taxon>
        <taxon>Stramenopiles</taxon>
        <taxon>Oomycota</taxon>
        <taxon>Peronosporomycetes</taxon>
        <taxon>Peronosporales</taxon>
        <taxon>Peronosporaceae</taxon>
        <taxon>Phytophthora</taxon>
    </lineage>
</organism>
<dbReference type="AlphaFoldDB" id="A0AAD9G622"/>
<keyword evidence="2" id="KW-1185">Reference proteome</keyword>
<proteinExistence type="predicted"/>
<protein>
    <submittedName>
        <fullName evidence="1">Uncharacterized protein</fullName>
    </submittedName>
</protein>
<name>A0AAD9G622_9STRA</name>